<dbReference type="AlphaFoldDB" id="A0AAV1K758"/>
<reference evidence="4 5" key="1">
    <citation type="submission" date="2023-11" db="EMBL/GenBank/DDBJ databases">
        <authorList>
            <person name="Okamura Y."/>
        </authorList>
    </citation>
    <scope>NUCLEOTIDE SEQUENCE [LARGE SCALE GENOMIC DNA]</scope>
</reference>
<accession>A0AAV1K758</accession>
<keyword evidence="5" id="KW-1185">Reference proteome</keyword>
<comment type="subcellular location">
    <subcellularLocation>
        <location evidence="1">Peroxisome</location>
    </subcellularLocation>
</comment>
<evidence type="ECO:0000313" key="5">
    <source>
        <dbReference type="Proteomes" id="UP001497472"/>
    </source>
</evidence>
<evidence type="ECO:0000256" key="3">
    <source>
        <dbReference type="ARBA" id="ARBA00023235"/>
    </source>
</evidence>
<proteinExistence type="predicted"/>
<dbReference type="Proteomes" id="UP001497472">
    <property type="component" value="Unassembled WGS sequence"/>
</dbReference>
<dbReference type="GO" id="GO:0004165">
    <property type="term" value="F:delta(3)-delta(2)-enoyl-CoA isomerase activity"/>
    <property type="evidence" value="ECO:0007669"/>
    <property type="project" value="UniProtKB-ARBA"/>
</dbReference>
<evidence type="ECO:0008006" key="6">
    <source>
        <dbReference type="Google" id="ProtNLM"/>
    </source>
</evidence>
<dbReference type="Pfam" id="PF00378">
    <property type="entry name" value="ECH_1"/>
    <property type="match status" value="1"/>
</dbReference>
<dbReference type="PANTHER" id="PTHR43684:SF1">
    <property type="entry name" value="ENOYL-COA DELTA ISOMERASE 2"/>
    <property type="match status" value="1"/>
</dbReference>
<dbReference type="EMBL" id="CAVLEF010000283">
    <property type="protein sequence ID" value="CAK1556288.1"/>
    <property type="molecule type" value="Genomic_DNA"/>
</dbReference>
<dbReference type="CDD" id="cd06558">
    <property type="entry name" value="crotonase-like"/>
    <property type="match status" value="1"/>
</dbReference>
<evidence type="ECO:0000313" key="4">
    <source>
        <dbReference type="EMBL" id="CAK1556288.1"/>
    </source>
</evidence>
<comment type="caution">
    <text evidence="4">The sequence shown here is derived from an EMBL/GenBank/DDBJ whole genome shotgun (WGS) entry which is preliminary data.</text>
</comment>
<protein>
    <recommendedName>
        <fullName evidence="6">Enoyl-CoA delta isomerase 2, mitochondrial</fullName>
    </recommendedName>
</protein>
<dbReference type="PANTHER" id="PTHR43684">
    <property type="match status" value="1"/>
</dbReference>
<dbReference type="Gene3D" id="3.90.226.10">
    <property type="entry name" value="2-enoyl-CoA Hydratase, Chain A, domain 1"/>
    <property type="match status" value="1"/>
</dbReference>
<dbReference type="InterPro" id="IPR001753">
    <property type="entry name" value="Enoyl-CoA_hydra/iso"/>
</dbReference>
<name>A0AAV1K758_9NEOP</name>
<evidence type="ECO:0000256" key="1">
    <source>
        <dbReference type="ARBA" id="ARBA00004275"/>
    </source>
</evidence>
<sequence length="236" mass="26418">MDTLIVNKKNNIKVIKFNKPKKKNAIDYEMYIKAVKELESAATDKEISMVVLTGSGDFYSSGNELGGNNLEVDRELVLNAVRDFIKAIIVFPKILIAIVNGPAVGIATTTLPLCDFVYASEKAYFYTPFTKLGLVAEACSSVTFPRVMGDRLARQMLILNHKMGAQEALKCGLVSNVYKHEELESKAWENINNLLSLPEDSLLITKKLIRRPFLESLIETNEIEMTEVKRLAQSKL</sequence>
<organism evidence="4 5">
    <name type="scientific">Leptosia nina</name>
    <dbReference type="NCBI Taxonomy" id="320188"/>
    <lineage>
        <taxon>Eukaryota</taxon>
        <taxon>Metazoa</taxon>
        <taxon>Ecdysozoa</taxon>
        <taxon>Arthropoda</taxon>
        <taxon>Hexapoda</taxon>
        <taxon>Insecta</taxon>
        <taxon>Pterygota</taxon>
        <taxon>Neoptera</taxon>
        <taxon>Endopterygota</taxon>
        <taxon>Lepidoptera</taxon>
        <taxon>Glossata</taxon>
        <taxon>Ditrysia</taxon>
        <taxon>Papilionoidea</taxon>
        <taxon>Pieridae</taxon>
        <taxon>Pierinae</taxon>
        <taxon>Leptosia</taxon>
    </lineage>
</organism>
<gene>
    <name evidence="4" type="ORF">LNINA_LOCUS15050</name>
</gene>
<evidence type="ECO:0000256" key="2">
    <source>
        <dbReference type="ARBA" id="ARBA00023140"/>
    </source>
</evidence>
<keyword evidence="3" id="KW-0413">Isomerase</keyword>
<dbReference type="SUPFAM" id="SSF52096">
    <property type="entry name" value="ClpP/crotonase"/>
    <property type="match status" value="1"/>
</dbReference>
<dbReference type="InterPro" id="IPR029045">
    <property type="entry name" value="ClpP/crotonase-like_dom_sf"/>
</dbReference>
<dbReference type="GO" id="GO:0005777">
    <property type="term" value="C:peroxisome"/>
    <property type="evidence" value="ECO:0007669"/>
    <property type="project" value="UniProtKB-SubCell"/>
</dbReference>
<keyword evidence="2" id="KW-0576">Peroxisome</keyword>
<dbReference type="InterPro" id="IPR051053">
    <property type="entry name" value="ECH/Chromodomain_protein"/>
</dbReference>